<organism evidence="11 12">
    <name type="scientific">Tardiphaga robiniae</name>
    <dbReference type="NCBI Taxonomy" id="943830"/>
    <lineage>
        <taxon>Bacteria</taxon>
        <taxon>Pseudomonadati</taxon>
        <taxon>Pseudomonadota</taxon>
        <taxon>Alphaproteobacteria</taxon>
        <taxon>Hyphomicrobiales</taxon>
        <taxon>Nitrobacteraceae</taxon>
        <taxon>Tardiphaga</taxon>
    </lineage>
</organism>
<feature type="transmembrane region" description="Helical" evidence="9">
    <location>
        <begin position="216"/>
        <end position="249"/>
    </location>
</feature>
<proteinExistence type="inferred from homology"/>
<dbReference type="KEGG" id="trb:HB776_00435"/>
<dbReference type="InterPro" id="IPR000515">
    <property type="entry name" value="MetI-like"/>
</dbReference>
<reference evidence="12" key="1">
    <citation type="journal article" date="2020" name="Mol. Plant Microbe">
        <title>Rhizobial microsymbionts of the narrowly endemic Oxytropis species growing in Kamchatka are characterized by significant genetic diversity and possess a set of genes that are associated with T3SS and T6SS secretion systems and can affect the development of symbiosis.</title>
        <authorList>
            <person name="Safronova V."/>
            <person name="Guro P."/>
            <person name="Sazanova A."/>
            <person name="Kuznetsova I."/>
            <person name="Belimov A."/>
            <person name="Yakubov V."/>
            <person name="Chirak E."/>
            <person name="Afonin A."/>
            <person name="Gogolev Y."/>
            <person name="Andronov E."/>
            <person name="Tikhonovich I."/>
        </authorList>
    </citation>
    <scope>NUCLEOTIDE SEQUENCE [LARGE SCALE GENOMIC DNA]</scope>
    <source>
        <strain evidence="12">581</strain>
    </source>
</reference>
<evidence type="ECO:0000256" key="1">
    <source>
        <dbReference type="ARBA" id="ARBA00004651"/>
    </source>
</evidence>
<dbReference type="CDD" id="cd06261">
    <property type="entry name" value="TM_PBP2"/>
    <property type="match status" value="1"/>
</dbReference>
<evidence type="ECO:0000313" key="12">
    <source>
        <dbReference type="Proteomes" id="UP000515291"/>
    </source>
</evidence>
<dbReference type="AlphaFoldDB" id="A0A7G6TSZ8"/>
<feature type="transmembrane region" description="Helical" evidence="9">
    <location>
        <begin position="107"/>
        <end position="129"/>
    </location>
</feature>
<protein>
    <submittedName>
        <fullName evidence="11">ABC transporter permease</fullName>
    </submittedName>
</protein>
<evidence type="ECO:0000256" key="8">
    <source>
        <dbReference type="ARBA" id="ARBA00023136"/>
    </source>
</evidence>
<dbReference type="Gene3D" id="1.10.3720.10">
    <property type="entry name" value="MetI-like"/>
    <property type="match status" value="1"/>
</dbReference>
<keyword evidence="2 9" id="KW-0813">Transport</keyword>
<dbReference type="GO" id="GO:0015833">
    <property type="term" value="P:peptide transport"/>
    <property type="evidence" value="ECO:0007669"/>
    <property type="project" value="UniProtKB-KW"/>
</dbReference>
<evidence type="ECO:0000256" key="7">
    <source>
        <dbReference type="ARBA" id="ARBA00022989"/>
    </source>
</evidence>
<keyword evidence="8 9" id="KW-0472">Membrane</keyword>
<evidence type="ECO:0000313" key="11">
    <source>
        <dbReference type="EMBL" id="QND69880.1"/>
    </source>
</evidence>
<dbReference type="GO" id="GO:0005886">
    <property type="term" value="C:plasma membrane"/>
    <property type="evidence" value="ECO:0007669"/>
    <property type="project" value="UniProtKB-SubCell"/>
</dbReference>
<accession>A0A7G6TSZ8</accession>
<dbReference type="GO" id="GO:0055085">
    <property type="term" value="P:transmembrane transport"/>
    <property type="evidence" value="ECO:0007669"/>
    <property type="project" value="InterPro"/>
</dbReference>
<keyword evidence="6" id="KW-0653">Protein transport</keyword>
<evidence type="ECO:0000259" key="10">
    <source>
        <dbReference type="PROSITE" id="PS50928"/>
    </source>
</evidence>
<feature type="transmembrane region" description="Helical" evidence="9">
    <location>
        <begin position="149"/>
        <end position="178"/>
    </location>
</feature>
<evidence type="ECO:0000256" key="5">
    <source>
        <dbReference type="ARBA" id="ARBA00022856"/>
    </source>
</evidence>
<evidence type="ECO:0000256" key="3">
    <source>
        <dbReference type="ARBA" id="ARBA00022475"/>
    </source>
</evidence>
<dbReference type="RefSeq" id="WP_120288766.1">
    <property type="nucleotide sequence ID" value="NZ_CP050292.1"/>
</dbReference>
<dbReference type="Proteomes" id="UP000515291">
    <property type="component" value="Chromosome"/>
</dbReference>
<evidence type="ECO:0000256" key="2">
    <source>
        <dbReference type="ARBA" id="ARBA00022448"/>
    </source>
</evidence>
<feature type="domain" description="ABC transmembrane type-1" evidence="10">
    <location>
        <begin position="103"/>
        <end position="292"/>
    </location>
</feature>
<dbReference type="SUPFAM" id="SSF161098">
    <property type="entry name" value="MetI-like"/>
    <property type="match status" value="1"/>
</dbReference>
<feature type="transmembrane region" description="Helical" evidence="9">
    <location>
        <begin position="38"/>
        <end position="59"/>
    </location>
</feature>
<dbReference type="Pfam" id="PF00528">
    <property type="entry name" value="BPD_transp_1"/>
    <property type="match status" value="1"/>
</dbReference>
<keyword evidence="5" id="KW-0571">Peptide transport</keyword>
<name>A0A7G6TSZ8_9BRAD</name>
<sequence length="304" mass="32550">MNVQTRPLADLSIALDPQVNPPGAVEPVTTAAVIAPRLLSPGLAISLAFLFVLLLAAAFPRAFTQFDPLIGDYALGLKPPSWEHLFGTDRLGRDVFARTIHGTRYSLLIGLGGMAISLAFGIVLGILAGQRNRFLDEATSRVFDVLSSFPGVLLAMLVVTFLGQGMLNIAIAVGIAGIPKFGRVIRAQTQLVRDADYVTHAVVYGLGRWQIFIRHVLPNVLVAVPVIATVYIGNTILAVSGLSFLGLGPQPPTPEWGVMLAESRDVLRVAWWPGVFPGLAITLTVIAFTLVGNAIQKRFEGRLA</sequence>
<comment type="similarity">
    <text evidence="9">Belongs to the binding-protein-dependent transport system permease family.</text>
</comment>
<evidence type="ECO:0000256" key="6">
    <source>
        <dbReference type="ARBA" id="ARBA00022927"/>
    </source>
</evidence>
<keyword evidence="3" id="KW-1003">Cell membrane</keyword>
<comment type="subcellular location">
    <subcellularLocation>
        <location evidence="1 9">Cell membrane</location>
        <topology evidence="1 9">Multi-pass membrane protein</topology>
    </subcellularLocation>
</comment>
<keyword evidence="7 9" id="KW-1133">Transmembrane helix</keyword>
<dbReference type="PANTHER" id="PTHR43386">
    <property type="entry name" value="OLIGOPEPTIDE TRANSPORT SYSTEM PERMEASE PROTEIN APPC"/>
    <property type="match status" value="1"/>
</dbReference>
<feature type="transmembrane region" description="Helical" evidence="9">
    <location>
        <begin position="269"/>
        <end position="295"/>
    </location>
</feature>
<dbReference type="PROSITE" id="PS50928">
    <property type="entry name" value="ABC_TM1"/>
    <property type="match status" value="1"/>
</dbReference>
<dbReference type="PANTHER" id="PTHR43386:SF1">
    <property type="entry name" value="D,D-DIPEPTIDE TRANSPORT SYSTEM PERMEASE PROTEIN DDPC-RELATED"/>
    <property type="match status" value="1"/>
</dbReference>
<evidence type="ECO:0000256" key="4">
    <source>
        <dbReference type="ARBA" id="ARBA00022692"/>
    </source>
</evidence>
<dbReference type="GO" id="GO:0015031">
    <property type="term" value="P:protein transport"/>
    <property type="evidence" value="ECO:0007669"/>
    <property type="project" value="UniProtKB-KW"/>
</dbReference>
<dbReference type="EMBL" id="CP050292">
    <property type="protein sequence ID" value="QND69880.1"/>
    <property type="molecule type" value="Genomic_DNA"/>
</dbReference>
<evidence type="ECO:0000256" key="9">
    <source>
        <dbReference type="RuleBase" id="RU363032"/>
    </source>
</evidence>
<keyword evidence="4 9" id="KW-0812">Transmembrane</keyword>
<dbReference type="InterPro" id="IPR050366">
    <property type="entry name" value="BP-dependent_transpt_permease"/>
</dbReference>
<dbReference type="InterPro" id="IPR035906">
    <property type="entry name" value="MetI-like_sf"/>
</dbReference>
<gene>
    <name evidence="11" type="ORF">HB776_00435</name>
</gene>